<dbReference type="EMBL" id="CCFA01003503">
    <property type="protein sequence ID" value="CDS01095.1"/>
    <property type="molecule type" value="Genomic_DNA"/>
</dbReference>
<gene>
    <name evidence="1" type="primary">SSCI58240.1</name>
</gene>
<accession>A0A0F7RXB1</accession>
<dbReference type="AlphaFoldDB" id="A0A0F7RXB1"/>
<proteinExistence type="predicted"/>
<evidence type="ECO:0000313" key="2">
    <source>
        <dbReference type="Proteomes" id="UP000242770"/>
    </source>
</evidence>
<organism evidence="1 2">
    <name type="scientific">Sporisorium scitamineum</name>
    <dbReference type="NCBI Taxonomy" id="49012"/>
    <lineage>
        <taxon>Eukaryota</taxon>
        <taxon>Fungi</taxon>
        <taxon>Dikarya</taxon>
        <taxon>Basidiomycota</taxon>
        <taxon>Ustilaginomycotina</taxon>
        <taxon>Ustilaginomycetes</taxon>
        <taxon>Ustilaginales</taxon>
        <taxon>Ustilaginaceae</taxon>
        <taxon>Sporisorium</taxon>
    </lineage>
</organism>
<evidence type="ECO:0000313" key="1">
    <source>
        <dbReference type="EMBL" id="CDS01095.1"/>
    </source>
</evidence>
<protein>
    <submittedName>
        <fullName evidence="1">Uncharacterized protein</fullName>
    </submittedName>
</protein>
<reference evidence="2" key="1">
    <citation type="submission" date="2014-06" db="EMBL/GenBank/DDBJ databases">
        <authorList>
            <person name="Berkman P.J."/>
        </authorList>
    </citation>
    <scope>NUCLEOTIDE SEQUENCE [LARGE SCALE GENOMIC DNA]</scope>
</reference>
<dbReference type="Proteomes" id="UP000242770">
    <property type="component" value="Unassembled WGS sequence"/>
</dbReference>
<name>A0A0F7RXB1_9BASI</name>
<keyword evidence="2" id="KW-1185">Reference proteome</keyword>
<sequence>MRFRELDVPVAPVPAPHPRLESLLRQIIDLKGRQLGFVFA</sequence>